<dbReference type="Pfam" id="PF01687">
    <property type="entry name" value="Flavokinase"/>
    <property type="match status" value="1"/>
</dbReference>
<dbReference type="PANTHER" id="PTHR22749:SF6">
    <property type="entry name" value="RIBOFLAVIN KINASE"/>
    <property type="match status" value="1"/>
</dbReference>
<protein>
    <recommendedName>
        <fullName evidence="5">Riboflavin kinase</fullName>
        <ecNumber evidence="4">2.7.1.26</ecNumber>
    </recommendedName>
    <alternativeName>
        <fullName evidence="11">Flavin mononucleotide kinase 1</fullName>
    </alternativeName>
</protein>
<dbReference type="Proteomes" id="UP000719766">
    <property type="component" value="Unassembled WGS sequence"/>
</dbReference>
<gene>
    <name evidence="14" type="ORF">HD556DRAFT_1433024</name>
</gene>
<dbReference type="EC" id="2.7.1.26" evidence="4"/>
<comment type="function">
    <text evidence="1">Catalyzes the phosphorylation of riboflavin (vitamin B2) to form flavin mononucleotide (FMN) coenzyme.</text>
</comment>
<evidence type="ECO:0000256" key="4">
    <source>
        <dbReference type="ARBA" id="ARBA00012105"/>
    </source>
</evidence>
<comment type="pathway">
    <text evidence="2">Cofactor biosynthesis; FMN biosynthesis; FMN from riboflavin (ATP route): step 1/1.</text>
</comment>
<reference evidence="14" key="1">
    <citation type="journal article" date="2020" name="New Phytol.">
        <title>Comparative genomics reveals dynamic genome evolution in host specialist ectomycorrhizal fungi.</title>
        <authorList>
            <person name="Lofgren L.A."/>
            <person name="Nguyen N.H."/>
            <person name="Vilgalys R."/>
            <person name="Ruytinx J."/>
            <person name="Liao H.L."/>
            <person name="Branco S."/>
            <person name="Kuo A."/>
            <person name="LaButti K."/>
            <person name="Lipzen A."/>
            <person name="Andreopoulos W."/>
            <person name="Pangilinan J."/>
            <person name="Riley R."/>
            <person name="Hundley H."/>
            <person name="Na H."/>
            <person name="Barry K."/>
            <person name="Grigoriev I.V."/>
            <person name="Stajich J.E."/>
            <person name="Kennedy P.G."/>
        </authorList>
    </citation>
    <scope>NUCLEOTIDE SEQUENCE</scope>
    <source>
        <strain evidence="14">S12</strain>
    </source>
</reference>
<evidence type="ECO:0000256" key="11">
    <source>
        <dbReference type="ARBA" id="ARBA00029960"/>
    </source>
</evidence>
<dbReference type="SUPFAM" id="SSF82114">
    <property type="entry name" value="Riboflavin kinase-like"/>
    <property type="match status" value="1"/>
</dbReference>
<evidence type="ECO:0000256" key="12">
    <source>
        <dbReference type="SAM" id="MobiDB-lite"/>
    </source>
</evidence>
<evidence type="ECO:0000256" key="1">
    <source>
        <dbReference type="ARBA" id="ARBA00003572"/>
    </source>
</evidence>
<accession>A0A9P7DGB9</accession>
<comment type="similarity">
    <text evidence="3">Belongs to the flavokinase family.</text>
</comment>
<evidence type="ECO:0000256" key="7">
    <source>
        <dbReference type="ARBA" id="ARBA00022643"/>
    </source>
</evidence>
<proteinExistence type="inferred from homology"/>
<organism evidence="14 15">
    <name type="scientific">Suillus plorans</name>
    <dbReference type="NCBI Taxonomy" id="116603"/>
    <lineage>
        <taxon>Eukaryota</taxon>
        <taxon>Fungi</taxon>
        <taxon>Dikarya</taxon>
        <taxon>Basidiomycota</taxon>
        <taxon>Agaricomycotina</taxon>
        <taxon>Agaricomycetes</taxon>
        <taxon>Agaricomycetidae</taxon>
        <taxon>Boletales</taxon>
        <taxon>Suillineae</taxon>
        <taxon>Suillaceae</taxon>
        <taxon>Suillus</taxon>
    </lineage>
</organism>
<keyword evidence="8" id="KW-0808">Transferase</keyword>
<keyword evidence="15" id="KW-1185">Reference proteome</keyword>
<evidence type="ECO:0000256" key="9">
    <source>
        <dbReference type="ARBA" id="ARBA00022741"/>
    </source>
</evidence>
<keyword evidence="7" id="KW-0288">FMN</keyword>
<dbReference type="GO" id="GO:0005739">
    <property type="term" value="C:mitochondrion"/>
    <property type="evidence" value="ECO:0007669"/>
    <property type="project" value="TreeGrafter"/>
</dbReference>
<dbReference type="GeneID" id="64598944"/>
<evidence type="ECO:0000313" key="15">
    <source>
        <dbReference type="Proteomes" id="UP000719766"/>
    </source>
</evidence>
<dbReference type="AlphaFoldDB" id="A0A9P7DGB9"/>
<dbReference type="RefSeq" id="XP_041158302.1">
    <property type="nucleotide sequence ID" value="XM_041305180.1"/>
</dbReference>
<keyword evidence="9" id="KW-0547">Nucleotide-binding</keyword>
<dbReference type="PANTHER" id="PTHR22749">
    <property type="entry name" value="RIBOFLAVIN KINASE/FMN ADENYLYLTRANSFERASE"/>
    <property type="match status" value="1"/>
</dbReference>
<keyword evidence="14" id="KW-0418">Kinase</keyword>
<evidence type="ECO:0000256" key="6">
    <source>
        <dbReference type="ARBA" id="ARBA00022630"/>
    </source>
</evidence>
<evidence type="ECO:0000259" key="13">
    <source>
        <dbReference type="SMART" id="SM00904"/>
    </source>
</evidence>
<dbReference type="InterPro" id="IPR023468">
    <property type="entry name" value="Riboflavin_kinase"/>
</dbReference>
<comment type="caution">
    <text evidence="14">The sequence shown here is derived from an EMBL/GenBank/DDBJ whole genome shotgun (WGS) entry which is preliminary data.</text>
</comment>
<evidence type="ECO:0000256" key="2">
    <source>
        <dbReference type="ARBA" id="ARBA00005201"/>
    </source>
</evidence>
<feature type="compositionally biased region" description="Polar residues" evidence="12">
    <location>
        <begin position="7"/>
        <end position="23"/>
    </location>
</feature>
<name>A0A9P7DGB9_9AGAM</name>
<dbReference type="GO" id="GO:0008531">
    <property type="term" value="F:riboflavin kinase activity"/>
    <property type="evidence" value="ECO:0007669"/>
    <property type="project" value="UniProtKB-EC"/>
</dbReference>
<dbReference type="InterPro" id="IPR015865">
    <property type="entry name" value="Riboflavin_kinase_bac/euk"/>
</dbReference>
<evidence type="ECO:0000256" key="8">
    <source>
        <dbReference type="ARBA" id="ARBA00022679"/>
    </source>
</evidence>
<feature type="region of interest" description="Disordered" evidence="12">
    <location>
        <begin position="1"/>
        <end position="37"/>
    </location>
</feature>
<dbReference type="GO" id="GO:0009231">
    <property type="term" value="P:riboflavin biosynthetic process"/>
    <property type="evidence" value="ECO:0007669"/>
    <property type="project" value="InterPro"/>
</dbReference>
<evidence type="ECO:0000256" key="10">
    <source>
        <dbReference type="ARBA" id="ARBA00022840"/>
    </source>
</evidence>
<feature type="domain" description="Riboflavin kinase" evidence="13">
    <location>
        <begin position="39"/>
        <end position="175"/>
    </location>
</feature>
<dbReference type="Gene3D" id="2.40.30.30">
    <property type="entry name" value="Riboflavin kinase-like"/>
    <property type="match status" value="1"/>
</dbReference>
<sequence length="190" mass="21098">MGDATGEITSSPNVPDSNESFRTSRPDIVGSDVPDAPFPIKLSGPVQHGFGRGSKDLGCPTANLPDDSLPPMIDAGTGVYYGYAQVTPSEGTSSLSDQDVCVLPMVMSFGWNPFYNNKRKTAEIHIMHEFKTDFYGYDMKALVLGYIRQELRYTSREALIEDIEFDKRVALKSMARPGYEKYKTDPFFTV</sequence>
<evidence type="ECO:0000256" key="5">
    <source>
        <dbReference type="ARBA" id="ARBA00017394"/>
    </source>
</evidence>
<keyword evidence="10" id="KW-0067">ATP-binding</keyword>
<dbReference type="EMBL" id="JABBWE010000043">
    <property type="protein sequence ID" value="KAG1791457.1"/>
    <property type="molecule type" value="Genomic_DNA"/>
</dbReference>
<dbReference type="OrthoDB" id="276388at2759"/>
<keyword evidence="6" id="KW-0285">Flavoprotein</keyword>
<dbReference type="SMART" id="SM00904">
    <property type="entry name" value="Flavokinase"/>
    <property type="match status" value="1"/>
</dbReference>
<dbReference type="GO" id="GO:0009398">
    <property type="term" value="P:FMN biosynthetic process"/>
    <property type="evidence" value="ECO:0007669"/>
    <property type="project" value="TreeGrafter"/>
</dbReference>
<evidence type="ECO:0000256" key="3">
    <source>
        <dbReference type="ARBA" id="ARBA00010108"/>
    </source>
</evidence>
<evidence type="ECO:0000313" key="14">
    <source>
        <dbReference type="EMBL" id="KAG1791457.1"/>
    </source>
</evidence>
<dbReference type="GO" id="GO:0005524">
    <property type="term" value="F:ATP binding"/>
    <property type="evidence" value="ECO:0007669"/>
    <property type="project" value="UniProtKB-KW"/>
</dbReference>
<dbReference type="InterPro" id="IPR023465">
    <property type="entry name" value="Riboflavin_kinase_dom_sf"/>
</dbReference>